<dbReference type="RefSeq" id="WP_157342102.1">
    <property type="nucleotide sequence ID" value="NZ_WSEK01000004.1"/>
</dbReference>
<gene>
    <name evidence="1" type="ORF">GON03_09645</name>
</gene>
<dbReference type="AlphaFoldDB" id="A0A6L6XV71"/>
<protein>
    <submittedName>
        <fullName evidence="1">Uncharacterized protein</fullName>
    </submittedName>
</protein>
<organism evidence="1 2">
    <name type="scientific">Nocardioides agri</name>
    <dbReference type="NCBI Taxonomy" id="2682843"/>
    <lineage>
        <taxon>Bacteria</taxon>
        <taxon>Bacillati</taxon>
        <taxon>Actinomycetota</taxon>
        <taxon>Actinomycetes</taxon>
        <taxon>Propionibacteriales</taxon>
        <taxon>Nocardioidaceae</taxon>
        <taxon>Nocardioides</taxon>
    </lineage>
</organism>
<sequence length="65" mass="7011">MSTTAETFQPATFRRLVPAHSGVDLSRGVRIEAGSLVADGEQQGVVQLAGHMRYPTPRTVSTNRT</sequence>
<keyword evidence="2" id="KW-1185">Reference proteome</keyword>
<reference evidence="1 2" key="1">
    <citation type="submission" date="2019-12" db="EMBL/GenBank/DDBJ databases">
        <authorList>
            <person name="Huq M.A."/>
        </authorList>
    </citation>
    <scope>NUCLEOTIDE SEQUENCE [LARGE SCALE GENOMIC DNA]</scope>
    <source>
        <strain evidence="1 2">MAH-18</strain>
    </source>
</reference>
<evidence type="ECO:0000313" key="2">
    <source>
        <dbReference type="Proteomes" id="UP000473525"/>
    </source>
</evidence>
<proteinExistence type="predicted"/>
<accession>A0A6L6XV71</accession>
<name>A0A6L6XV71_9ACTN</name>
<dbReference type="EMBL" id="WSEK01000004">
    <property type="protein sequence ID" value="MVQ49445.1"/>
    <property type="molecule type" value="Genomic_DNA"/>
</dbReference>
<dbReference type="Proteomes" id="UP000473525">
    <property type="component" value="Unassembled WGS sequence"/>
</dbReference>
<comment type="caution">
    <text evidence="1">The sequence shown here is derived from an EMBL/GenBank/DDBJ whole genome shotgun (WGS) entry which is preliminary data.</text>
</comment>
<evidence type="ECO:0000313" key="1">
    <source>
        <dbReference type="EMBL" id="MVQ49445.1"/>
    </source>
</evidence>